<evidence type="ECO:0008006" key="3">
    <source>
        <dbReference type="Google" id="ProtNLM"/>
    </source>
</evidence>
<proteinExistence type="predicted"/>
<accession>A0ABN6FBC3</accession>
<evidence type="ECO:0000313" key="1">
    <source>
        <dbReference type="EMBL" id="BCS97835.1"/>
    </source>
</evidence>
<keyword evidence="2" id="KW-1185">Reference proteome</keyword>
<dbReference type="RefSeq" id="WP_236889251.1">
    <property type="nucleotide sequence ID" value="NZ_AP024488.1"/>
</dbReference>
<evidence type="ECO:0000313" key="2">
    <source>
        <dbReference type="Proteomes" id="UP001320148"/>
    </source>
</evidence>
<sequence length="115" mass="12661">MYFMTVVVQSEETADELITGLMDLGVTMSVVVEATDALEMISHHVPLFAGFRMMSGGSITRSRAILSIVESDLQLAHIKKFISRTISGGREERDFYVVIPMIEGGPLSNLIPNSR</sequence>
<name>A0ABN6FBC3_9BACT</name>
<protein>
    <recommendedName>
        <fullName evidence="3">Nitrogen regulatory protein P-II</fullName>
    </recommendedName>
</protein>
<dbReference type="EMBL" id="AP024488">
    <property type="protein sequence ID" value="BCS97835.1"/>
    <property type="molecule type" value="Genomic_DNA"/>
</dbReference>
<dbReference type="Proteomes" id="UP001320148">
    <property type="component" value="Chromosome"/>
</dbReference>
<gene>
    <name evidence="1" type="ORF">DSLASN_34670</name>
</gene>
<organism evidence="1 2">
    <name type="scientific">Desulfoluna limicola</name>
    <dbReference type="NCBI Taxonomy" id="2810562"/>
    <lineage>
        <taxon>Bacteria</taxon>
        <taxon>Pseudomonadati</taxon>
        <taxon>Thermodesulfobacteriota</taxon>
        <taxon>Desulfobacteria</taxon>
        <taxon>Desulfobacterales</taxon>
        <taxon>Desulfolunaceae</taxon>
        <taxon>Desulfoluna</taxon>
    </lineage>
</organism>
<reference evidence="1 2" key="1">
    <citation type="submission" date="2021-02" db="EMBL/GenBank/DDBJ databases">
        <title>Complete genome of Desulfoluna sp. strain ASN36.</title>
        <authorList>
            <person name="Takahashi A."/>
            <person name="Kojima H."/>
            <person name="Fukui M."/>
        </authorList>
    </citation>
    <scope>NUCLEOTIDE SEQUENCE [LARGE SCALE GENOMIC DNA]</scope>
    <source>
        <strain evidence="1 2">ASN36</strain>
    </source>
</reference>